<feature type="compositionally biased region" description="Basic residues" evidence="1">
    <location>
        <begin position="123"/>
        <end position="144"/>
    </location>
</feature>
<dbReference type="Proteomes" id="UP001501682">
    <property type="component" value="Unassembled WGS sequence"/>
</dbReference>
<evidence type="ECO:0000313" key="3">
    <source>
        <dbReference type="EMBL" id="GAA4246276.1"/>
    </source>
</evidence>
<keyword evidence="4" id="KW-1185">Reference proteome</keyword>
<feature type="region of interest" description="Disordered" evidence="1">
    <location>
        <begin position="113"/>
        <end position="144"/>
    </location>
</feature>
<comment type="caution">
    <text evidence="3">The sequence shown here is derived from an EMBL/GenBank/DDBJ whole genome shotgun (WGS) entry which is preliminary data.</text>
</comment>
<evidence type="ECO:0000259" key="2">
    <source>
        <dbReference type="Pfam" id="PF14129"/>
    </source>
</evidence>
<accession>A0ABP8D299</accession>
<gene>
    <name evidence="3" type="ORF">GCM10022292_32040</name>
</gene>
<dbReference type="PROSITE" id="PS51257">
    <property type="entry name" value="PROKAR_LIPOPROTEIN"/>
    <property type="match status" value="1"/>
</dbReference>
<dbReference type="EMBL" id="BAABCB010000030">
    <property type="protein sequence ID" value="GAA4246276.1"/>
    <property type="molecule type" value="Genomic_DNA"/>
</dbReference>
<sequence length="159" mass="18006">MFKRISLLLILGILVLACNGFDKPKKPDNLISETQMSELLYDLYIVNSAKGVNKKILEANGVIPESYILTKHNIDSAQFADSNTYYTYDTEAYKAIVERVKARLEKEKQELQELAERENDSIKRRKDSIKSLNKSKRGGVKVKKQNAKGLLGTIDSLPQ</sequence>
<proteinExistence type="predicted"/>
<evidence type="ECO:0000256" key="1">
    <source>
        <dbReference type="SAM" id="MobiDB-lite"/>
    </source>
</evidence>
<dbReference type="InterPro" id="IPR025381">
    <property type="entry name" value="DUF4296"/>
</dbReference>
<feature type="compositionally biased region" description="Basic and acidic residues" evidence="1">
    <location>
        <begin position="113"/>
        <end position="122"/>
    </location>
</feature>
<dbReference type="RefSeq" id="WP_344715982.1">
    <property type="nucleotide sequence ID" value="NZ_BAABCB010000030.1"/>
</dbReference>
<dbReference type="Pfam" id="PF14129">
    <property type="entry name" value="DUF4296"/>
    <property type="match status" value="1"/>
</dbReference>
<protein>
    <recommendedName>
        <fullName evidence="2">DUF4296 domain-containing protein</fullName>
    </recommendedName>
</protein>
<reference evidence="4" key="1">
    <citation type="journal article" date="2019" name="Int. J. Syst. Evol. Microbiol.">
        <title>The Global Catalogue of Microorganisms (GCM) 10K type strain sequencing project: providing services to taxonomists for standard genome sequencing and annotation.</title>
        <authorList>
            <consortium name="The Broad Institute Genomics Platform"/>
            <consortium name="The Broad Institute Genome Sequencing Center for Infectious Disease"/>
            <person name="Wu L."/>
            <person name="Ma J."/>
        </authorList>
    </citation>
    <scope>NUCLEOTIDE SEQUENCE [LARGE SCALE GENOMIC DNA]</scope>
    <source>
        <strain evidence="4">JCM 17633</strain>
    </source>
</reference>
<organism evidence="3 4">
    <name type="scientific">Winogradskyella damuponensis</name>
    <dbReference type="NCBI Taxonomy" id="943939"/>
    <lineage>
        <taxon>Bacteria</taxon>
        <taxon>Pseudomonadati</taxon>
        <taxon>Bacteroidota</taxon>
        <taxon>Flavobacteriia</taxon>
        <taxon>Flavobacteriales</taxon>
        <taxon>Flavobacteriaceae</taxon>
        <taxon>Winogradskyella</taxon>
    </lineage>
</organism>
<evidence type="ECO:0000313" key="4">
    <source>
        <dbReference type="Proteomes" id="UP001501682"/>
    </source>
</evidence>
<feature type="domain" description="DUF4296" evidence="2">
    <location>
        <begin position="27"/>
        <end position="109"/>
    </location>
</feature>
<name>A0ABP8D299_9FLAO</name>